<accession>A0ABT8B7N5</accession>
<dbReference type="EMBL" id="JAUFPU010000018">
    <property type="protein sequence ID" value="MDN3578272.1"/>
    <property type="molecule type" value="Genomic_DNA"/>
</dbReference>
<reference evidence="1" key="2">
    <citation type="submission" date="2023-06" db="EMBL/GenBank/DDBJ databases">
        <authorList>
            <person name="Lucena T."/>
            <person name="Sun Q."/>
        </authorList>
    </citation>
    <scope>NUCLEOTIDE SEQUENCE</scope>
    <source>
        <strain evidence="1">CECT 7703</strain>
    </source>
</reference>
<proteinExistence type="predicted"/>
<dbReference type="RefSeq" id="WP_290333621.1">
    <property type="nucleotide sequence ID" value="NZ_JAUFPU010000018.1"/>
</dbReference>
<protein>
    <submittedName>
        <fullName evidence="1">Tetratricopeptide repeat protein</fullName>
    </submittedName>
</protein>
<comment type="caution">
    <text evidence="1">The sequence shown here is derived from an EMBL/GenBank/DDBJ whole genome shotgun (WGS) entry which is preliminary data.</text>
</comment>
<keyword evidence="2" id="KW-1185">Reference proteome</keyword>
<gene>
    <name evidence="1" type="ORF">QWZ03_16000</name>
</gene>
<dbReference type="InterPro" id="IPR011990">
    <property type="entry name" value="TPR-like_helical_dom_sf"/>
</dbReference>
<organism evidence="1 2">
    <name type="scientific">Chitinimonas viridis</name>
    <dbReference type="NCBI Taxonomy" id="664880"/>
    <lineage>
        <taxon>Bacteria</taxon>
        <taxon>Pseudomonadati</taxon>
        <taxon>Pseudomonadota</taxon>
        <taxon>Betaproteobacteria</taxon>
        <taxon>Neisseriales</taxon>
        <taxon>Chitinibacteraceae</taxon>
        <taxon>Chitinimonas</taxon>
    </lineage>
</organism>
<sequence>MIDFNPSTFERHIRAILDDPESDFELDEIDDALQQVTGDSEDARVCAYIAVEVLSRENRPWPLAYALNTAVCASCISGDTERVRLYLEQLVDLAIAEGVDLAALSAAENVSRLLPGNAKADHVPNVLYEVVRLYSHLGEIDKAIENLIAVAYLFADFGAFQPAYHSLGQAEALAREHRLLQPYADAVTALYAICILEEDHAYAEQIWPELVQMYSELGSPVPTHLAVNRGTFLFQTGHHQLARNAYEEVLAAMPPCDAARPMALMNLSACLRELGELSLSEERMSVARALMSSCENVDPEYLLELELIASKNAIGRSDPAEAVACLHRAVLHLDAAVALVEKLHYRRGLRDRYIRRIEWLLARLPVTGNAMDVVPVIAATRANRVSDWLHFLEWTAALALKLSPQERDELNRLVDRLAGEGSPHLFGLLEKYDDPMSAISKPDPWREIAEYADKVSALHNVSRPFQDATSERRAATIYERLNEGYAILVNMLTADHKILLILGKRYVLCELPEAQSRGFHWALVQHRQEPGKAQVLAHAVGEYKKALLDALAPVLNELTEESCKGVIFIPDGMDLTPINLVMVGHPGIRARMATGEFDVRTCIALHPAKRVAGAPTACLGILESGSGLQYARTDVEGFFTGVRAVGTLMENPGWDEFAHRMASTDALVLSHHGSSVGLFRDPFFADMAGHDTTSIMSLMRLQSATFRWPHRVVVLGTCHSGSLVNRNYQKTFRAHELMGFPVVFLLNGRSEVLAASWAVLDRFNLLLTTLFAPGLREAHPSCAISTALSKLVNLPSEELPALLLRAFPSGTQISHSLLSQIDNLRQQPFCYGAYQTYTLL</sequence>
<dbReference type="Proteomes" id="UP001180081">
    <property type="component" value="Unassembled WGS sequence"/>
</dbReference>
<dbReference type="SUPFAM" id="SSF48452">
    <property type="entry name" value="TPR-like"/>
    <property type="match status" value="1"/>
</dbReference>
<evidence type="ECO:0000313" key="2">
    <source>
        <dbReference type="Proteomes" id="UP001180081"/>
    </source>
</evidence>
<reference evidence="1" key="1">
    <citation type="journal article" date="2014" name="Int. J. Syst. Evol. Microbiol.">
        <title>Complete genome of a new Firmicutes species belonging to the dominant human colonic microbiota ('Ruminococcus bicirculans') reveals two chromosomes and a selective capacity to utilize plant glucans.</title>
        <authorList>
            <consortium name="NISC Comparative Sequencing Program"/>
            <person name="Wegmann U."/>
            <person name="Louis P."/>
            <person name="Goesmann A."/>
            <person name="Henrissat B."/>
            <person name="Duncan S.H."/>
            <person name="Flint H.J."/>
        </authorList>
    </citation>
    <scope>NUCLEOTIDE SEQUENCE</scope>
    <source>
        <strain evidence="1">CECT 7703</strain>
    </source>
</reference>
<name>A0ABT8B7N5_9NEIS</name>
<evidence type="ECO:0000313" key="1">
    <source>
        <dbReference type="EMBL" id="MDN3578272.1"/>
    </source>
</evidence>
<dbReference type="Gene3D" id="1.25.40.10">
    <property type="entry name" value="Tetratricopeptide repeat domain"/>
    <property type="match status" value="1"/>
</dbReference>